<dbReference type="InterPro" id="IPR029063">
    <property type="entry name" value="SAM-dependent_MTases_sf"/>
</dbReference>
<name>A0AA38H195_9TREE</name>
<protein>
    <recommendedName>
        <fullName evidence="6">Methyltransferase domain-containing protein</fullName>
    </recommendedName>
</protein>
<evidence type="ECO:0000256" key="2">
    <source>
        <dbReference type="ARBA" id="ARBA00022603"/>
    </source>
</evidence>
<evidence type="ECO:0008006" key="6">
    <source>
        <dbReference type="Google" id="ProtNLM"/>
    </source>
</evidence>
<organism evidence="4 5">
    <name type="scientific">Dioszegia hungarica</name>
    <dbReference type="NCBI Taxonomy" id="4972"/>
    <lineage>
        <taxon>Eukaryota</taxon>
        <taxon>Fungi</taxon>
        <taxon>Dikarya</taxon>
        <taxon>Basidiomycota</taxon>
        <taxon>Agaricomycotina</taxon>
        <taxon>Tremellomycetes</taxon>
        <taxon>Tremellales</taxon>
        <taxon>Bulleribasidiaceae</taxon>
        <taxon>Dioszegia</taxon>
    </lineage>
</organism>
<dbReference type="GeneID" id="77725595"/>
<comment type="similarity">
    <text evidence="1">Belongs to the methyltransferase superfamily.</text>
</comment>
<dbReference type="GO" id="GO:0032259">
    <property type="term" value="P:methylation"/>
    <property type="evidence" value="ECO:0007669"/>
    <property type="project" value="UniProtKB-KW"/>
</dbReference>
<dbReference type="GO" id="GO:0008168">
    <property type="term" value="F:methyltransferase activity"/>
    <property type="evidence" value="ECO:0007669"/>
    <property type="project" value="UniProtKB-KW"/>
</dbReference>
<comment type="caution">
    <text evidence="4">The sequence shown here is derived from an EMBL/GenBank/DDBJ whole genome shotgun (WGS) entry which is preliminary data.</text>
</comment>
<keyword evidence="5" id="KW-1185">Reference proteome</keyword>
<proteinExistence type="inferred from homology"/>
<dbReference type="RefSeq" id="XP_052941584.1">
    <property type="nucleotide sequence ID" value="XM_053086394.1"/>
</dbReference>
<dbReference type="Proteomes" id="UP001164286">
    <property type="component" value="Unassembled WGS sequence"/>
</dbReference>
<keyword evidence="2" id="KW-0489">Methyltransferase</keyword>
<dbReference type="AlphaFoldDB" id="A0AA38H195"/>
<dbReference type="PANTHER" id="PTHR12176:SF84">
    <property type="entry name" value="METHYLTRANSFERASE DOMAIN-CONTAINING PROTEIN"/>
    <property type="match status" value="1"/>
</dbReference>
<dbReference type="InterPro" id="IPR051419">
    <property type="entry name" value="Lys/N-term_MeTrsfase_sf"/>
</dbReference>
<evidence type="ECO:0000256" key="1">
    <source>
        <dbReference type="ARBA" id="ARBA00008361"/>
    </source>
</evidence>
<evidence type="ECO:0000313" key="5">
    <source>
        <dbReference type="Proteomes" id="UP001164286"/>
    </source>
</evidence>
<sequence length="288" mass="30674">MVSDFSSSEYWSTRFEKERSFEWLASSKALGPVVLDLVKELVRSRSSVPAAAVSAAPKRPIGPNEEDPPINILHFGCGTSTLGPYLARLLQTEHINAQVVDADYVAESIVAAGPALPRSAAWQSARASGSEGSEVEVPLISLDVLDLGQLKDTAPAGGWDLLVDKSTADAISCGPSLPRQRGQGGEEEEDLVEPIHILCDNLASVTRTGGRWLCISYSSSRFDHLGPITHGPGAESASDSSSAWRLVSKIPVDGAYTGEPSTLSDGNGGKRVVYAPETNVWAYVLERK</sequence>
<evidence type="ECO:0000313" key="4">
    <source>
        <dbReference type="EMBL" id="KAI9631807.1"/>
    </source>
</evidence>
<gene>
    <name evidence="4" type="ORF">MKK02DRAFT_21295</name>
</gene>
<dbReference type="PANTHER" id="PTHR12176">
    <property type="entry name" value="SAM-DEPENDENT METHYLTRANSFERASE SUPERFAMILY PROTEIN"/>
    <property type="match status" value="1"/>
</dbReference>
<keyword evidence="3" id="KW-0808">Transferase</keyword>
<reference evidence="4" key="1">
    <citation type="journal article" date="2022" name="G3 (Bethesda)">
        <title>High quality genome of the basidiomycete yeast Dioszegia hungarica PDD-24b-2 isolated from cloud water.</title>
        <authorList>
            <person name="Jarrige D."/>
            <person name="Haridas S."/>
            <person name="Bleykasten-Grosshans C."/>
            <person name="Joly M."/>
            <person name="Nadalig T."/>
            <person name="Sancelme M."/>
            <person name="Vuilleumier S."/>
            <person name="Grigoriev I.V."/>
            <person name="Amato P."/>
            <person name="Bringel F."/>
        </authorList>
    </citation>
    <scope>NUCLEOTIDE SEQUENCE</scope>
    <source>
        <strain evidence="4">PDD-24b-2</strain>
    </source>
</reference>
<dbReference type="Gene3D" id="3.40.50.150">
    <property type="entry name" value="Vaccinia Virus protein VP39"/>
    <property type="match status" value="1"/>
</dbReference>
<accession>A0AA38H195</accession>
<dbReference type="EMBL" id="JAKWFO010000016">
    <property type="protein sequence ID" value="KAI9631807.1"/>
    <property type="molecule type" value="Genomic_DNA"/>
</dbReference>
<evidence type="ECO:0000256" key="3">
    <source>
        <dbReference type="ARBA" id="ARBA00022679"/>
    </source>
</evidence>